<evidence type="ECO:0000313" key="5">
    <source>
        <dbReference type="Proteomes" id="UP000036987"/>
    </source>
</evidence>
<feature type="compositionally biased region" description="Basic and acidic residues" evidence="3">
    <location>
        <begin position="294"/>
        <end position="310"/>
    </location>
</feature>
<dbReference type="AlphaFoldDB" id="A0A0K9PB55"/>
<keyword evidence="2" id="KW-0175">Coiled coil</keyword>
<feature type="region of interest" description="Disordered" evidence="3">
    <location>
        <begin position="149"/>
        <end position="216"/>
    </location>
</feature>
<evidence type="ECO:0000313" key="4">
    <source>
        <dbReference type="EMBL" id="KMZ66181.1"/>
    </source>
</evidence>
<dbReference type="InterPro" id="IPR029688">
    <property type="entry name" value="ICR"/>
</dbReference>
<evidence type="ECO:0000256" key="1">
    <source>
        <dbReference type="ARBA" id="ARBA00009778"/>
    </source>
</evidence>
<gene>
    <name evidence="4" type="ORF">ZOSMA_2G01920</name>
</gene>
<dbReference type="EMBL" id="LFYR01000981">
    <property type="protein sequence ID" value="KMZ66181.1"/>
    <property type="molecule type" value="Genomic_DNA"/>
</dbReference>
<reference evidence="5" key="1">
    <citation type="journal article" date="2016" name="Nature">
        <title>The genome of the seagrass Zostera marina reveals angiosperm adaptation to the sea.</title>
        <authorList>
            <person name="Olsen J.L."/>
            <person name="Rouze P."/>
            <person name="Verhelst B."/>
            <person name="Lin Y.-C."/>
            <person name="Bayer T."/>
            <person name="Collen J."/>
            <person name="Dattolo E."/>
            <person name="De Paoli E."/>
            <person name="Dittami S."/>
            <person name="Maumus F."/>
            <person name="Michel G."/>
            <person name="Kersting A."/>
            <person name="Lauritano C."/>
            <person name="Lohaus R."/>
            <person name="Toepel M."/>
            <person name="Tonon T."/>
            <person name="Vanneste K."/>
            <person name="Amirebrahimi M."/>
            <person name="Brakel J."/>
            <person name="Bostroem C."/>
            <person name="Chovatia M."/>
            <person name="Grimwood J."/>
            <person name="Jenkins J.W."/>
            <person name="Jueterbock A."/>
            <person name="Mraz A."/>
            <person name="Stam W.T."/>
            <person name="Tice H."/>
            <person name="Bornberg-Bauer E."/>
            <person name="Green P.J."/>
            <person name="Pearson G.A."/>
            <person name="Procaccini G."/>
            <person name="Duarte C.M."/>
            <person name="Schmutz J."/>
            <person name="Reusch T.B.H."/>
            <person name="Van de Peer Y."/>
        </authorList>
    </citation>
    <scope>NUCLEOTIDE SEQUENCE [LARGE SCALE GENOMIC DNA]</scope>
    <source>
        <strain evidence="5">cv. Finnish</strain>
    </source>
</reference>
<dbReference type="Proteomes" id="UP000036987">
    <property type="component" value="Unassembled WGS sequence"/>
</dbReference>
<dbReference type="PANTHER" id="PTHR34224:SF2">
    <property type="entry name" value="INTERACTOR OF CONSTITUTIVE ACTIVE ROPS 4"/>
    <property type="match status" value="1"/>
</dbReference>
<feature type="region of interest" description="Disordered" evidence="3">
    <location>
        <begin position="294"/>
        <end position="319"/>
    </location>
</feature>
<dbReference type="STRING" id="29655.A0A0K9PB55"/>
<accession>A0A0K9PB55</accession>
<organism evidence="4 5">
    <name type="scientific">Zostera marina</name>
    <name type="common">Eelgrass</name>
    <dbReference type="NCBI Taxonomy" id="29655"/>
    <lineage>
        <taxon>Eukaryota</taxon>
        <taxon>Viridiplantae</taxon>
        <taxon>Streptophyta</taxon>
        <taxon>Embryophyta</taxon>
        <taxon>Tracheophyta</taxon>
        <taxon>Spermatophyta</taxon>
        <taxon>Magnoliopsida</taxon>
        <taxon>Liliopsida</taxon>
        <taxon>Zosteraceae</taxon>
        <taxon>Zostera</taxon>
    </lineage>
</organism>
<name>A0A0K9PB55_ZOSMR</name>
<evidence type="ECO:0008006" key="6">
    <source>
        <dbReference type="Google" id="ProtNLM"/>
    </source>
</evidence>
<sequence>MTISDQPRKVRPAMPRSMGSEISKLRRQPTRTPLHLKTTSSSESSSYRSIVRDAVNLKVEDHHRRSPRSPLPETGVVNQKKRGSTRVTDLQTRLGHAKDELRKLKQQIASAENAKRDAQMELEQTKKLIPAAITTPADDADDGVAGGEVVDVEEETKTPISQAKEEEEEDRVVQEDIPIPANIMMDCGEQTKEEEKQEAHDITKDFTEGASIPKGGTMEKQVIEEEKEGPDADVIATSPAKSKSKSKVEEILGVVVERYGLENTELKKQLEEAKSEIIDRKVKEEELGAKVRSLSEELKRSKANSRHLEEQLESAETGNLQLEEEMKKLRIMTEQWRKAADAAAEIVNCSSNDVWKVDEETMGSEKRKSAGIRMLGELWKKKGQQK</sequence>
<proteinExistence type="inferred from homology"/>
<feature type="region of interest" description="Disordered" evidence="3">
    <location>
        <begin position="224"/>
        <end position="243"/>
    </location>
</feature>
<feature type="compositionally biased region" description="Low complexity" evidence="3">
    <location>
        <begin position="40"/>
        <end position="49"/>
    </location>
</feature>
<keyword evidence="5" id="KW-1185">Reference proteome</keyword>
<protein>
    <recommendedName>
        <fullName evidence="6">Interactor of constitutive active ROPs 4</fullName>
    </recommendedName>
</protein>
<comment type="caution">
    <text evidence="4">The sequence shown here is derived from an EMBL/GenBank/DDBJ whole genome shotgun (WGS) entry which is preliminary data.</text>
</comment>
<evidence type="ECO:0000256" key="2">
    <source>
        <dbReference type="ARBA" id="ARBA00023054"/>
    </source>
</evidence>
<feature type="compositionally biased region" description="Basic and acidic residues" evidence="3">
    <location>
        <begin position="189"/>
        <end position="207"/>
    </location>
</feature>
<dbReference type="OrthoDB" id="782896at2759"/>
<feature type="region of interest" description="Disordered" evidence="3">
    <location>
        <begin position="1"/>
        <end position="90"/>
    </location>
</feature>
<comment type="similarity">
    <text evidence="1">Belongs to the ICR family.</text>
</comment>
<dbReference type="PANTHER" id="PTHR34224">
    <property type="entry name" value="INTERACTOR OF CONSTITUTIVE ACTIVE ROPS 2, CHLOROPLASTIC-RELATED"/>
    <property type="match status" value="1"/>
</dbReference>
<dbReference type="OMA" id="RVQTKQW"/>
<evidence type="ECO:0000256" key="3">
    <source>
        <dbReference type="SAM" id="MobiDB-lite"/>
    </source>
</evidence>